<evidence type="ECO:0000313" key="5">
    <source>
        <dbReference type="EMBL" id="CAG7654886.1"/>
    </source>
</evidence>
<dbReference type="InterPro" id="IPR018060">
    <property type="entry name" value="HTH_AraC"/>
</dbReference>
<keyword evidence="3" id="KW-0804">Transcription</keyword>
<evidence type="ECO:0000313" key="6">
    <source>
        <dbReference type="Proteomes" id="UP000730618"/>
    </source>
</evidence>
<name>A0ABN7TWJ0_9BACL</name>
<dbReference type="Pfam" id="PF20240">
    <property type="entry name" value="DUF6597"/>
    <property type="match status" value="1"/>
</dbReference>
<organism evidence="5 6">
    <name type="scientific">Paenibacillus allorhizosphaerae</name>
    <dbReference type="NCBI Taxonomy" id="2849866"/>
    <lineage>
        <taxon>Bacteria</taxon>
        <taxon>Bacillati</taxon>
        <taxon>Bacillota</taxon>
        <taxon>Bacilli</taxon>
        <taxon>Bacillales</taxon>
        <taxon>Paenibacillaceae</taxon>
        <taxon>Paenibacillus</taxon>
    </lineage>
</organism>
<evidence type="ECO:0000256" key="1">
    <source>
        <dbReference type="ARBA" id="ARBA00023015"/>
    </source>
</evidence>
<evidence type="ECO:0000256" key="3">
    <source>
        <dbReference type="ARBA" id="ARBA00023163"/>
    </source>
</evidence>
<evidence type="ECO:0000256" key="2">
    <source>
        <dbReference type="ARBA" id="ARBA00023125"/>
    </source>
</evidence>
<evidence type="ECO:0000259" key="4">
    <source>
        <dbReference type="PROSITE" id="PS01124"/>
    </source>
</evidence>
<dbReference type="InterPro" id="IPR050204">
    <property type="entry name" value="AraC_XylS_family_regulators"/>
</dbReference>
<dbReference type="InterPro" id="IPR046532">
    <property type="entry name" value="DUF6597"/>
</dbReference>
<gene>
    <name evidence="5" type="ORF">PAECIP111802_05925</name>
</gene>
<dbReference type="PANTHER" id="PTHR46796">
    <property type="entry name" value="HTH-TYPE TRANSCRIPTIONAL ACTIVATOR RHAS-RELATED"/>
    <property type="match status" value="1"/>
</dbReference>
<keyword evidence="1" id="KW-0805">Transcription regulation</keyword>
<sequence>MVYMRSIAFTTVPPIEELRSDVEYFRIAEYAGSEAMAIKVCPNGLPGLVFQHSYGRTAIKCIVTDSGRIVHMPTLFLHGQITELAVMNFINGPFVSVQAVLKPHALKTLFGLEASMMTNANRWYADFAAEALNAALVNTKDGQECAALLSGFLLEKLGQALPRDLLIEESLHFIQRNIRLVTVKDLLEHLHISERPFQKRFMQTVGVTPQFYIRVRRFNEAIRLMDTGEYDRLSDVAHALHFHDQSHFIRDMKQFSGVTPKSVSQKVNQFHHDEIGASYLA</sequence>
<keyword evidence="2" id="KW-0238">DNA-binding</keyword>
<dbReference type="EMBL" id="CAJVCE010000023">
    <property type="protein sequence ID" value="CAG7654886.1"/>
    <property type="molecule type" value="Genomic_DNA"/>
</dbReference>
<proteinExistence type="predicted"/>
<protein>
    <recommendedName>
        <fullName evidence="4">HTH araC/xylS-type domain-containing protein</fullName>
    </recommendedName>
</protein>
<reference evidence="5 6" key="1">
    <citation type="submission" date="2021-06" db="EMBL/GenBank/DDBJ databases">
        <authorList>
            <person name="Criscuolo A."/>
        </authorList>
    </citation>
    <scope>NUCLEOTIDE SEQUENCE [LARGE SCALE GENOMIC DNA]</scope>
    <source>
        <strain evidence="6">CIP 111802</strain>
    </source>
</reference>
<keyword evidence="6" id="KW-1185">Reference proteome</keyword>
<dbReference type="PROSITE" id="PS01124">
    <property type="entry name" value="HTH_ARAC_FAMILY_2"/>
    <property type="match status" value="1"/>
</dbReference>
<comment type="caution">
    <text evidence="5">The sequence shown here is derived from an EMBL/GenBank/DDBJ whole genome shotgun (WGS) entry which is preliminary data.</text>
</comment>
<dbReference type="Proteomes" id="UP000730618">
    <property type="component" value="Unassembled WGS sequence"/>
</dbReference>
<dbReference type="Pfam" id="PF12833">
    <property type="entry name" value="HTH_18"/>
    <property type="match status" value="1"/>
</dbReference>
<feature type="domain" description="HTH araC/xylS-type" evidence="4">
    <location>
        <begin position="168"/>
        <end position="266"/>
    </location>
</feature>
<dbReference type="SMART" id="SM00342">
    <property type="entry name" value="HTH_ARAC"/>
    <property type="match status" value="1"/>
</dbReference>
<accession>A0ABN7TWJ0</accession>